<dbReference type="Proteomes" id="UP000186513">
    <property type="component" value="Unassembled WGS sequence"/>
</dbReference>
<sequence>MDIQRINPETRWSDATVYQGLVHFVEVPADLSADMRGQTEQVLAQADKTLALAGSNKSRLLMATLYVTDLLNVPAMNAVWDAWLPPGCAPVRACLKVELVSPGMLVEIAFVAAPA</sequence>
<dbReference type="OrthoDB" id="6899345at2"/>
<proteinExistence type="predicted"/>
<organism evidence="1 2">
    <name type="scientific">Chitinimonas taiwanensis DSM 18899</name>
    <dbReference type="NCBI Taxonomy" id="1121279"/>
    <lineage>
        <taxon>Bacteria</taxon>
        <taxon>Pseudomonadati</taxon>
        <taxon>Pseudomonadota</taxon>
        <taxon>Betaproteobacteria</taxon>
        <taxon>Neisseriales</taxon>
        <taxon>Chitinibacteraceae</taxon>
        <taxon>Chitinimonas</taxon>
    </lineage>
</organism>
<keyword evidence="2" id="KW-1185">Reference proteome</keyword>
<reference evidence="1 2" key="1">
    <citation type="submission" date="2016-11" db="EMBL/GenBank/DDBJ databases">
        <authorList>
            <person name="Jaros S."/>
            <person name="Januszkiewicz K."/>
            <person name="Wedrychowicz H."/>
        </authorList>
    </citation>
    <scope>NUCLEOTIDE SEQUENCE [LARGE SCALE GENOMIC DNA]</scope>
    <source>
        <strain evidence="1 2">DSM 18899</strain>
    </source>
</reference>
<dbReference type="PANTHER" id="PTHR47328:SF1">
    <property type="entry name" value="RUTC FAMILY PROTEIN YOAB"/>
    <property type="match status" value="1"/>
</dbReference>
<dbReference type="PANTHER" id="PTHR47328">
    <property type="match status" value="1"/>
</dbReference>
<dbReference type="AlphaFoldDB" id="A0A1K2HP32"/>
<dbReference type="RefSeq" id="WP_072429515.1">
    <property type="nucleotide sequence ID" value="NZ_FPKR01000012.1"/>
</dbReference>
<accession>A0A1K2HP32</accession>
<gene>
    <name evidence="1" type="ORF">SAMN02745887_03032</name>
</gene>
<dbReference type="InterPro" id="IPR035709">
    <property type="entry name" value="YoaB-like"/>
</dbReference>
<dbReference type="InterPro" id="IPR006175">
    <property type="entry name" value="YjgF/YER057c/UK114"/>
</dbReference>
<dbReference type="Pfam" id="PF01042">
    <property type="entry name" value="Ribonuc_L-PSP"/>
    <property type="match status" value="1"/>
</dbReference>
<evidence type="ECO:0000313" key="1">
    <source>
        <dbReference type="EMBL" id="SFZ78507.1"/>
    </source>
</evidence>
<name>A0A1K2HP32_9NEIS</name>
<dbReference type="EMBL" id="FPKR01000012">
    <property type="protein sequence ID" value="SFZ78507.1"/>
    <property type="molecule type" value="Genomic_DNA"/>
</dbReference>
<protein>
    <submittedName>
        <fullName evidence="1">Enamine deaminase RidA, house cleaning of reactive enamine intermediates, YjgF/YER057c/UK114 family</fullName>
    </submittedName>
</protein>
<dbReference type="CDD" id="cd06150">
    <property type="entry name" value="YjgF_YER057c_UK114_like_2"/>
    <property type="match status" value="1"/>
</dbReference>
<evidence type="ECO:0000313" key="2">
    <source>
        <dbReference type="Proteomes" id="UP000186513"/>
    </source>
</evidence>
<dbReference type="InterPro" id="IPR035959">
    <property type="entry name" value="RutC-like_sf"/>
</dbReference>
<dbReference type="SUPFAM" id="SSF55298">
    <property type="entry name" value="YjgF-like"/>
    <property type="match status" value="1"/>
</dbReference>
<dbReference type="STRING" id="1121279.SAMN02745887_03032"/>
<dbReference type="Gene3D" id="3.30.1330.40">
    <property type="entry name" value="RutC-like"/>
    <property type="match status" value="1"/>
</dbReference>